<dbReference type="RefSeq" id="WP_061420637.1">
    <property type="nucleotide sequence ID" value="NZ_CP063360.1"/>
</dbReference>
<evidence type="ECO:0000313" key="3">
    <source>
        <dbReference type="Proteomes" id="UP000433089"/>
    </source>
</evidence>
<organism evidence="2 3">
    <name type="scientific">Bacillus altitudinis</name>
    <dbReference type="NCBI Taxonomy" id="293387"/>
    <lineage>
        <taxon>Bacteria</taxon>
        <taxon>Bacillati</taxon>
        <taxon>Bacillota</taxon>
        <taxon>Bacilli</taxon>
        <taxon>Bacillales</taxon>
        <taxon>Bacillaceae</taxon>
        <taxon>Bacillus</taxon>
    </lineage>
</organism>
<keyword evidence="2" id="KW-0560">Oxidoreductase</keyword>
<name>A0A653XPA8_BACAB</name>
<dbReference type="AlphaFoldDB" id="A0A653XPA8"/>
<reference evidence="2 3" key="1">
    <citation type="submission" date="2019-10" db="EMBL/GenBank/DDBJ databases">
        <authorList>
            <person name="Karimi E."/>
        </authorList>
    </citation>
    <scope>NUCLEOTIDE SEQUENCE [LARGE SCALE GENOMIC DNA]</scope>
    <source>
        <strain evidence="2">Bacillus sp. 348</strain>
    </source>
</reference>
<keyword evidence="1" id="KW-0732">Signal</keyword>
<dbReference type="GO" id="GO:0047134">
    <property type="term" value="F:protein-disulfide reductase [NAD(P)H] activity"/>
    <property type="evidence" value="ECO:0007669"/>
    <property type="project" value="UniProtKB-EC"/>
</dbReference>
<feature type="signal peptide" evidence="1">
    <location>
        <begin position="1"/>
        <end position="23"/>
    </location>
</feature>
<accession>A0A653XPA8</accession>
<feature type="chain" id="PRO_5038525118" evidence="1">
    <location>
        <begin position="24"/>
        <end position="223"/>
    </location>
</feature>
<dbReference type="EC" id="1.8.1.8" evidence="2"/>
<evidence type="ECO:0000256" key="1">
    <source>
        <dbReference type="SAM" id="SignalP"/>
    </source>
</evidence>
<evidence type="ECO:0000313" key="2">
    <source>
        <dbReference type="EMBL" id="VXC31949.1"/>
    </source>
</evidence>
<sequence length="223" mass="24740">MKKFIIGLLGLTLFLTVPLQTVAAVTLEPQGIKESYQTEIEGKLHTFNSVVKGSTQTITIDNGEQIDTVSYDREKEELRINNELVELEEFKEAGKELINDDGEVSSKSNKDYQWRLVKNFKNKFNITVAIIVVVTGAILAIPTGTGAIAGAVLTLKAVALIASAVTSASGSTGQKVFHYTFKTYYSPKNGYWNNKFVLSVYKDSKRKKHVKTVTHTTRLGKKY</sequence>
<dbReference type="EMBL" id="CABWLH010000010">
    <property type="protein sequence ID" value="VXC31949.1"/>
    <property type="molecule type" value="Genomic_DNA"/>
</dbReference>
<gene>
    <name evidence="2" type="ORF">BACI348_50858</name>
</gene>
<dbReference type="Proteomes" id="UP000433089">
    <property type="component" value="Unassembled WGS sequence"/>
</dbReference>
<protein>
    <submittedName>
        <fullName evidence="2">Cytochrome c-type biogenesis protein DsbD, protein-disulfide reductase</fullName>
        <ecNumber evidence="2">1.8.1.8</ecNumber>
    </submittedName>
</protein>
<proteinExistence type="predicted"/>